<dbReference type="Proteomes" id="UP000566819">
    <property type="component" value="Unassembled WGS sequence"/>
</dbReference>
<feature type="region of interest" description="Disordered" evidence="1">
    <location>
        <begin position="115"/>
        <end position="158"/>
    </location>
</feature>
<sequence>MDGRQNPQSWGASPTLALDKLLSVYLDIGDGWRLRISVLMQPLQGPGWPSDVVDKRPVSPILSSYSDSPMSKSGAPSTIKIGAGLELQAASGVVCAPEWFFSGLADDLQGELTRDRPLTSPKILPLVGKNRSCSSQPQAPYPAEDTLSRPFNERNCRD</sequence>
<accession>A0A8H4WA03</accession>
<organism evidence="2 3">
    <name type="scientific">Cudoniella acicularis</name>
    <dbReference type="NCBI Taxonomy" id="354080"/>
    <lineage>
        <taxon>Eukaryota</taxon>
        <taxon>Fungi</taxon>
        <taxon>Dikarya</taxon>
        <taxon>Ascomycota</taxon>
        <taxon>Pezizomycotina</taxon>
        <taxon>Leotiomycetes</taxon>
        <taxon>Helotiales</taxon>
        <taxon>Tricladiaceae</taxon>
        <taxon>Cudoniella</taxon>
    </lineage>
</organism>
<name>A0A8H4WA03_9HELO</name>
<gene>
    <name evidence="2" type="ORF">G7Y89_g1723</name>
</gene>
<dbReference type="AlphaFoldDB" id="A0A8H4WA03"/>
<evidence type="ECO:0000313" key="3">
    <source>
        <dbReference type="Proteomes" id="UP000566819"/>
    </source>
</evidence>
<protein>
    <submittedName>
        <fullName evidence="2">Uncharacterized protein</fullName>
    </submittedName>
</protein>
<proteinExistence type="predicted"/>
<evidence type="ECO:0000256" key="1">
    <source>
        <dbReference type="SAM" id="MobiDB-lite"/>
    </source>
</evidence>
<reference evidence="2 3" key="1">
    <citation type="submission" date="2020-03" db="EMBL/GenBank/DDBJ databases">
        <title>Draft Genome Sequence of Cudoniella acicularis.</title>
        <authorList>
            <person name="Buettner E."/>
            <person name="Kellner H."/>
        </authorList>
    </citation>
    <scope>NUCLEOTIDE SEQUENCE [LARGE SCALE GENOMIC DNA]</scope>
    <source>
        <strain evidence="2 3">DSM 108380</strain>
    </source>
</reference>
<keyword evidence="3" id="KW-1185">Reference proteome</keyword>
<comment type="caution">
    <text evidence="2">The sequence shown here is derived from an EMBL/GenBank/DDBJ whole genome shotgun (WGS) entry which is preliminary data.</text>
</comment>
<evidence type="ECO:0000313" key="2">
    <source>
        <dbReference type="EMBL" id="KAF4636359.1"/>
    </source>
</evidence>
<dbReference type="EMBL" id="JAAMPI010000070">
    <property type="protein sequence ID" value="KAF4636359.1"/>
    <property type="molecule type" value="Genomic_DNA"/>
</dbReference>